<dbReference type="RefSeq" id="WP_187995867.1">
    <property type="nucleotide sequence ID" value="NZ_JACEXG010000001.1"/>
</dbReference>
<accession>A0ABS2TC94</accession>
<feature type="domain" description="DNA methylase adenine-specific" evidence="1">
    <location>
        <begin position="176"/>
        <end position="402"/>
    </location>
</feature>
<evidence type="ECO:0000259" key="1">
    <source>
        <dbReference type="Pfam" id="PF02384"/>
    </source>
</evidence>
<dbReference type="SUPFAM" id="SSF53335">
    <property type="entry name" value="S-adenosyl-L-methionine-dependent methyltransferases"/>
    <property type="match status" value="1"/>
</dbReference>
<dbReference type="SUPFAM" id="SSF116734">
    <property type="entry name" value="DNA methylase specificity domain"/>
    <property type="match status" value="1"/>
</dbReference>
<dbReference type="CDD" id="cd02440">
    <property type="entry name" value="AdoMet_MTases"/>
    <property type="match status" value="1"/>
</dbReference>
<name>A0ABS2TC94_9ACTO</name>
<sequence length="671" mass="73249">MRDQLLSPTNIAELASVSRPVVSNWRRRNPDFPQPVGGTESRPLFSREEVIAWLTDRDYEVKEEDTVATIWSSLNTLRGSVDFAMIDILTLLLLTLRQHLPETFDDIADAGPDEKLDLLAEAEAELREGYPTDDRERLALDVRDVLRGVDANALQPLLSAVQLAERSRMAEYADELMSRFNRESRMGSTFGSISARSSTLLASLAKETQGTVYDPASGIANSLVQVAQHRRARTLIGSDISTNALILACLRSMLSGSTITFVLGDVLADDPVPDLQADVIIAEVPFGPHADHSTLLSDPRFRYGIPSRMGGDLLWVQHALAHLAPGGRAYLVTTTGALRRSRVDQDVRTELIKAGCIEAIVSLPGRLLPSSAVSTVLWVLRNPDASSTDVLLVDASETPDAENVVPTWFTGAPITAPHLRVDVTDIIAEGSALTPALWIGATDVDPSEISERIAESSAVVAQKISSLSADSINIDSLSGLSEARIVTIERLIEMGIVERRPGRHRKSPDSSENSAIITSSHVAKQSLPEPLDTPALFPMEETEPGDVLISTMNVLNAMVDTTGNHHVALGVERLRVLDRSVLTPEFLALAVTGKWNERFRDGVAIRRIPVTDLEIPLLPLEEQERLCTVTLAVRALERDAEELIHHSRSLTSSLLEAVRHHVPIGQTPSRE</sequence>
<dbReference type="Pfam" id="PF02384">
    <property type="entry name" value="N6_Mtase"/>
    <property type="match status" value="1"/>
</dbReference>
<protein>
    <submittedName>
        <fullName evidence="2">N-6 DNA methylase</fullName>
    </submittedName>
</protein>
<dbReference type="InterPro" id="IPR052916">
    <property type="entry name" value="Type-I_RE_MTase_Subunit"/>
</dbReference>
<dbReference type="GO" id="GO:0032259">
    <property type="term" value="P:methylation"/>
    <property type="evidence" value="ECO:0007669"/>
    <property type="project" value="UniProtKB-KW"/>
</dbReference>
<organism evidence="2 3">
    <name type="scientific">Flaviflexus equikiangi</name>
    <dbReference type="NCBI Taxonomy" id="2758573"/>
    <lineage>
        <taxon>Bacteria</taxon>
        <taxon>Bacillati</taxon>
        <taxon>Actinomycetota</taxon>
        <taxon>Actinomycetes</taxon>
        <taxon>Actinomycetales</taxon>
        <taxon>Actinomycetaceae</taxon>
        <taxon>Flaviflexus</taxon>
    </lineage>
</organism>
<dbReference type="EMBL" id="JAFFJS010000001">
    <property type="protein sequence ID" value="MBM9432263.1"/>
    <property type="molecule type" value="Genomic_DNA"/>
</dbReference>
<dbReference type="Proteomes" id="UP000705983">
    <property type="component" value="Unassembled WGS sequence"/>
</dbReference>
<keyword evidence="2" id="KW-0808">Transferase</keyword>
<dbReference type="PANTHER" id="PTHR42998">
    <property type="entry name" value="TYPE I RESTRICTION ENZYME HINDVIIP M PROTEIN-RELATED"/>
    <property type="match status" value="1"/>
</dbReference>
<dbReference type="InterPro" id="IPR003356">
    <property type="entry name" value="DNA_methylase_A-5"/>
</dbReference>
<gene>
    <name evidence="2" type="ORF">JVW63_00855</name>
</gene>
<dbReference type="Gene3D" id="1.10.10.10">
    <property type="entry name" value="Winged helix-like DNA-binding domain superfamily/Winged helix DNA-binding domain"/>
    <property type="match status" value="1"/>
</dbReference>
<keyword evidence="3" id="KW-1185">Reference proteome</keyword>
<reference evidence="3" key="1">
    <citation type="submission" date="2021-02" db="EMBL/GenBank/DDBJ databases">
        <title>Leucobacter sp. CX169.</title>
        <authorList>
            <person name="Cheng Y."/>
        </authorList>
    </citation>
    <scope>NUCLEOTIDE SEQUENCE [LARGE SCALE GENOMIC DNA]</scope>
    <source>
        <strain evidence="3">JY899</strain>
    </source>
</reference>
<dbReference type="GO" id="GO:0008168">
    <property type="term" value="F:methyltransferase activity"/>
    <property type="evidence" value="ECO:0007669"/>
    <property type="project" value="UniProtKB-KW"/>
</dbReference>
<keyword evidence="2" id="KW-0489">Methyltransferase</keyword>
<proteinExistence type="predicted"/>
<dbReference type="PANTHER" id="PTHR42998:SF1">
    <property type="entry name" value="TYPE I RESTRICTION ENZYME HINDI METHYLASE SUBUNIT"/>
    <property type="match status" value="1"/>
</dbReference>
<evidence type="ECO:0000313" key="3">
    <source>
        <dbReference type="Proteomes" id="UP000705983"/>
    </source>
</evidence>
<dbReference type="Gene3D" id="3.40.50.150">
    <property type="entry name" value="Vaccinia Virus protein VP39"/>
    <property type="match status" value="1"/>
</dbReference>
<dbReference type="InterPro" id="IPR029063">
    <property type="entry name" value="SAM-dependent_MTases_sf"/>
</dbReference>
<comment type="caution">
    <text evidence="2">The sequence shown here is derived from an EMBL/GenBank/DDBJ whole genome shotgun (WGS) entry which is preliminary data.</text>
</comment>
<evidence type="ECO:0000313" key="2">
    <source>
        <dbReference type="EMBL" id="MBM9432263.1"/>
    </source>
</evidence>
<dbReference type="InterPro" id="IPR036388">
    <property type="entry name" value="WH-like_DNA-bd_sf"/>
</dbReference>